<evidence type="ECO:0000313" key="2">
    <source>
        <dbReference type="EMBL" id="BDG16107.1"/>
    </source>
</evidence>
<evidence type="ECO:0008006" key="5">
    <source>
        <dbReference type="Google" id="ProtNLM"/>
    </source>
</evidence>
<dbReference type="Proteomes" id="UP000831120">
    <property type="component" value="Chromosome"/>
</dbReference>
<dbReference type="EMBL" id="CP016312">
    <property type="protein sequence ID" value="APD08539.1"/>
    <property type="molecule type" value="Genomic_DNA"/>
</dbReference>
<dbReference type="RefSeq" id="WP_071676389.1">
    <property type="nucleotide sequence ID" value="NZ_AP025593.1"/>
</dbReference>
<reference evidence="3" key="1">
    <citation type="submission" date="2016-06" db="EMBL/GenBank/DDBJ databases">
        <title>Whole genome sequencing of Thermus brockianus strain GE-1.</title>
        <authorList>
            <person name="Schaefers C."/>
            <person name="Blank S."/>
            <person name="Wiebusch S."/>
            <person name="Elleuche S."/>
            <person name="Antranikian G."/>
        </authorList>
    </citation>
    <scope>NUCLEOTIDE SEQUENCE [LARGE SCALE GENOMIC DNA]</scope>
    <source>
        <strain evidence="3">GE-1</strain>
    </source>
</reference>
<dbReference type="AlphaFoldDB" id="A0A1J0LS35"/>
<sequence length="123" mass="13687">MKARLRLHLNGAPPQGLPLEVHFQGPELRGVLRQENPVLGELVLPFASRVEGDRLLALPLAPPSLRVEGLVRRAQEGWELELELTLVLPEGKSWGERAFAKILEALFHRHLERTLSGQAVSPV</sequence>
<evidence type="ECO:0000313" key="3">
    <source>
        <dbReference type="Proteomes" id="UP000182993"/>
    </source>
</evidence>
<organism evidence="1 3">
    <name type="scientific">Thermus brockianus</name>
    <dbReference type="NCBI Taxonomy" id="56956"/>
    <lineage>
        <taxon>Bacteria</taxon>
        <taxon>Thermotogati</taxon>
        <taxon>Deinococcota</taxon>
        <taxon>Deinococci</taxon>
        <taxon>Thermales</taxon>
        <taxon>Thermaceae</taxon>
        <taxon>Thermus</taxon>
    </lineage>
</organism>
<evidence type="ECO:0000313" key="1">
    <source>
        <dbReference type="EMBL" id="APD08539.1"/>
    </source>
</evidence>
<reference evidence="2 4" key="3">
    <citation type="journal article" date="2022" name="Microbiol. Resour. Announc.">
        <title>Complete Genome Sequences of Thermus Strains Isolated from Senami Hot Spring in Japan.</title>
        <authorList>
            <person name="Miyazaki K."/>
        </authorList>
    </citation>
    <scope>NUCLEOTIDE SEQUENCE [LARGE SCALE GENOMIC DNA]</scope>
    <source>
        <strain evidence="2 4">SNM4-1</strain>
    </source>
</reference>
<evidence type="ECO:0000313" key="4">
    <source>
        <dbReference type="Proteomes" id="UP000831120"/>
    </source>
</evidence>
<dbReference type="Gene3D" id="3.30.530.70">
    <property type="entry name" value="Uncharacterised protein PF12723, DUF3809"/>
    <property type="match status" value="1"/>
</dbReference>
<dbReference type="InterPro" id="IPR024219">
    <property type="entry name" value="DUF3809"/>
</dbReference>
<protein>
    <recommendedName>
        <fullName evidence="5">DUF3809 domain-containing protein</fullName>
    </recommendedName>
</protein>
<reference evidence="1" key="2">
    <citation type="journal article" date="2017" name="Stand. Genomic Sci.">
        <title>Complete genome sequence of Thermus brockianus GE-1 reveals key enzymes of xylan/xylose metabolism.</title>
        <authorList>
            <person name="Schaefers C."/>
            <person name="Blank S."/>
            <person name="Wiebusch S."/>
            <person name="Elleuche S."/>
            <person name="Antranikian G."/>
        </authorList>
    </citation>
    <scope>NUCLEOTIDE SEQUENCE</scope>
    <source>
        <strain evidence="1">GE-1</strain>
    </source>
</reference>
<name>A0A1J0LS35_THEBO</name>
<keyword evidence="4" id="KW-1185">Reference proteome</keyword>
<dbReference type="Proteomes" id="UP000182993">
    <property type="component" value="Chromosome"/>
</dbReference>
<dbReference type="OrthoDB" id="32651at2"/>
<dbReference type="Pfam" id="PF12723">
    <property type="entry name" value="DUF3809"/>
    <property type="match status" value="1"/>
</dbReference>
<proteinExistence type="predicted"/>
<dbReference type="STRING" id="56956.A0O31_00322"/>
<dbReference type="EMBL" id="AP025593">
    <property type="protein sequence ID" value="BDG16107.1"/>
    <property type="molecule type" value="Genomic_DNA"/>
</dbReference>
<dbReference type="KEGG" id="tbc:A0O31_00322"/>
<gene>
    <name evidence="1" type="ORF">A0O31_00322</name>
    <name evidence="2" type="ORF">TbrSNM41_08410</name>
</gene>
<accession>A0A1J0LS35</accession>